<evidence type="ECO:0000256" key="2">
    <source>
        <dbReference type="ARBA" id="ARBA00022475"/>
    </source>
</evidence>
<protein>
    <submittedName>
        <fullName evidence="8">Type II secretion system protein</fullName>
    </submittedName>
</protein>
<evidence type="ECO:0000256" key="5">
    <source>
        <dbReference type="ARBA" id="ARBA00023136"/>
    </source>
</evidence>
<feature type="transmembrane region" description="Helical" evidence="6">
    <location>
        <begin position="6"/>
        <end position="27"/>
    </location>
</feature>
<accession>A0A157ZL04</accession>
<keyword evidence="2" id="KW-1003">Cell membrane</keyword>
<dbReference type="GO" id="GO:0005886">
    <property type="term" value="C:plasma membrane"/>
    <property type="evidence" value="ECO:0007669"/>
    <property type="project" value="UniProtKB-SubCell"/>
</dbReference>
<evidence type="ECO:0000256" key="6">
    <source>
        <dbReference type="SAM" id="Phobius"/>
    </source>
</evidence>
<dbReference type="PANTHER" id="PTHR35007">
    <property type="entry name" value="INTEGRAL MEMBRANE PROTEIN-RELATED"/>
    <property type="match status" value="1"/>
</dbReference>
<evidence type="ECO:0000256" key="1">
    <source>
        <dbReference type="ARBA" id="ARBA00004651"/>
    </source>
</evidence>
<organism evidence="8 9">
    <name type="scientific">Caballeronia glebae</name>
    <dbReference type="NCBI Taxonomy" id="1777143"/>
    <lineage>
        <taxon>Bacteria</taxon>
        <taxon>Pseudomonadati</taxon>
        <taxon>Pseudomonadota</taxon>
        <taxon>Betaproteobacteria</taxon>
        <taxon>Burkholderiales</taxon>
        <taxon>Burkholderiaceae</taxon>
        <taxon>Caballeronia</taxon>
    </lineage>
</organism>
<dbReference type="Pfam" id="PF00482">
    <property type="entry name" value="T2SSF"/>
    <property type="match status" value="1"/>
</dbReference>
<keyword evidence="9" id="KW-1185">Reference proteome</keyword>
<dbReference type="RefSeq" id="WP_086965880.1">
    <property type="nucleotide sequence ID" value="NZ_FCOJ02000004.1"/>
</dbReference>
<name>A0A157ZL04_9BURK</name>
<gene>
    <name evidence="8" type="ORF">AWB82_00829</name>
</gene>
<dbReference type="AlphaFoldDB" id="A0A157ZL04"/>
<dbReference type="InterPro" id="IPR018076">
    <property type="entry name" value="T2SS_GspF_dom"/>
</dbReference>
<evidence type="ECO:0000313" key="8">
    <source>
        <dbReference type="EMBL" id="SAK46183.1"/>
    </source>
</evidence>
<dbReference type="PANTHER" id="PTHR35007:SF2">
    <property type="entry name" value="PILUS ASSEMBLE PROTEIN"/>
    <property type="match status" value="1"/>
</dbReference>
<keyword evidence="4 6" id="KW-1133">Transmembrane helix</keyword>
<reference evidence="8" key="1">
    <citation type="submission" date="2016-01" db="EMBL/GenBank/DDBJ databases">
        <authorList>
            <person name="Peeters C."/>
        </authorList>
    </citation>
    <scope>NUCLEOTIDE SEQUENCE [LARGE SCALE GENOMIC DNA]</scope>
    <source>
        <strain evidence="8">LMG 29325</strain>
    </source>
</reference>
<evidence type="ECO:0000256" key="4">
    <source>
        <dbReference type="ARBA" id="ARBA00022989"/>
    </source>
</evidence>
<feature type="domain" description="Type II secretion system protein GspF" evidence="7">
    <location>
        <begin position="179"/>
        <end position="305"/>
    </location>
</feature>
<keyword evidence="3 6" id="KW-0812">Transmembrane</keyword>
<keyword evidence="5 6" id="KW-0472">Membrane</keyword>
<evidence type="ECO:0000256" key="3">
    <source>
        <dbReference type="ARBA" id="ARBA00022692"/>
    </source>
</evidence>
<comment type="subcellular location">
    <subcellularLocation>
        <location evidence="1">Cell membrane</location>
        <topology evidence="1">Multi-pass membrane protein</topology>
    </subcellularLocation>
</comment>
<dbReference type="Proteomes" id="UP000054596">
    <property type="component" value="Unassembled WGS sequence"/>
</dbReference>
<comment type="caution">
    <text evidence="8">The sequence shown here is derived from an EMBL/GenBank/DDBJ whole genome shotgun (WGS) entry which is preliminary data.</text>
</comment>
<dbReference type="OrthoDB" id="9810662at2"/>
<feature type="transmembrane region" description="Helical" evidence="6">
    <location>
        <begin position="295"/>
        <end position="319"/>
    </location>
</feature>
<dbReference type="STRING" id="1777143.AWB82_00829"/>
<feature type="transmembrane region" description="Helical" evidence="6">
    <location>
        <begin position="139"/>
        <end position="161"/>
    </location>
</feature>
<sequence length="322" mass="34977">MNQNEIETLINLLMLFGLFAALAVWWATKHGGTRGRIAERARMAAATHRSDSAAAAQDDGETSTRRERVLRRLARIGDKIPLFDAKYRLKLQKEMVKSGYRSNLAVSILLAVKFFCGLACAAATVMLGSRIPMVGAYPAARGIAMLMVFIVGMIVPEYVVAFRASRRRKKMAGCLPDALDLLVICTNAGNSLGVSIRRVADELKTICPPLSDEFSLAADELKLSGDSTRALNNLAERIDLPSIRALISTLTQSMRYGTPITQALRTLSRTERVAHIVSLEEKAAKLAPKMVVPMMLFILPAIIAIAAGPAVIQLLAFIAGNK</sequence>
<feature type="transmembrane region" description="Helical" evidence="6">
    <location>
        <begin position="104"/>
        <end position="127"/>
    </location>
</feature>
<dbReference type="EMBL" id="FCOJ02000004">
    <property type="protein sequence ID" value="SAK46183.1"/>
    <property type="molecule type" value="Genomic_DNA"/>
</dbReference>
<proteinExistence type="predicted"/>
<evidence type="ECO:0000313" key="9">
    <source>
        <dbReference type="Proteomes" id="UP000054596"/>
    </source>
</evidence>
<evidence type="ECO:0000259" key="7">
    <source>
        <dbReference type="Pfam" id="PF00482"/>
    </source>
</evidence>